<reference evidence="2" key="1">
    <citation type="journal article" date="2014" name="Int. J. Syst. Evol. Microbiol.">
        <title>Complete genome sequence of Corynebacterium casei LMG S-19264T (=DSM 44701T), isolated from a smear-ripened cheese.</title>
        <authorList>
            <consortium name="US DOE Joint Genome Institute (JGI-PGF)"/>
            <person name="Walter F."/>
            <person name="Albersmeier A."/>
            <person name="Kalinowski J."/>
            <person name="Ruckert C."/>
        </authorList>
    </citation>
    <scope>NUCLEOTIDE SEQUENCE</scope>
    <source>
        <strain evidence="2">CGMCC 1.15519</strain>
    </source>
</reference>
<name>A0A916ZJL6_9SPHN</name>
<evidence type="ECO:0000313" key="3">
    <source>
        <dbReference type="Proteomes" id="UP000635071"/>
    </source>
</evidence>
<evidence type="ECO:0000313" key="2">
    <source>
        <dbReference type="EMBL" id="GGE01136.1"/>
    </source>
</evidence>
<organism evidence="2 3">
    <name type="scientific">Sandarakinorhabdus glacialis</name>
    <dbReference type="NCBI Taxonomy" id="1614636"/>
    <lineage>
        <taxon>Bacteria</taxon>
        <taxon>Pseudomonadati</taxon>
        <taxon>Pseudomonadota</taxon>
        <taxon>Alphaproteobacteria</taxon>
        <taxon>Sphingomonadales</taxon>
        <taxon>Sphingosinicellaceae</taxon>
        <taxon>Sandarakinorhabdus</taxon>
    </lineage>
</organism>
<gene>
    <name evidence="2" type="ORF">GCM10011529_04300</name>
</gene>
<dbReference type="AlphaFoldDB" id="A0A916ZJL6"/>
<evidence type="ECO:0000259" key="1">
    <source>
        <dbReference type="Pfam" id="PF03886"/>
    </source>
</evidence>
<accession>A0A916ZJL6</accession>
<proteinExistence type="predicted"/>
<keyword evidence="3" id="KW-1185">Reference proteome</keyword>
<dbReference type="PROSITE" id="PS51257">
    <property type="entry name" value="PROKAR_LIPOPROTEIN"/>
    <property type="match status" value="1"/>
</dbReference>
<dbReference type="SUPFAM" id="SSF159594">
    <property type="entry name" value="XCC0632-like"/>
    <property type="match status" value="1"/>
</dbReference>
<comment type="caution">
    <text evidence="2">The sequence shown here is derived from an EMBL/GenBank/DDBJ whole genome shotgun (WGS) entry which is preliminary data.</text>
</comment>
<sequence length="203" mass="21131">MKLPALAPLLAVVLLAGCGPLVQIGGNSTPPSSLLTLSATAAPRAYDGPAKTADTISVDIPAVPAVLQTLRVPVVTSATEVSYLTAATWAEQPNRQFQRVLADTLAANGLAVIDVRSSNTPPTRQLTGALRVFGLDVSDPANPQVRVRYDAQIAYPRNPGATVTLRRFEAAEPAFDQTPAAVAAALNRAANKIAAEVAAWSRT</sequence>
<feature type="domain" description="ABC-type transport auxiliary lipoprotein component" evidence="1">
    <location>
        <begin position="36"/>
        <end position="198"/>
    </location>
</feature>
<dbReference type="Pfam" id="PF03886">
    <property type="entry name" value="ABC_trans_aux"/>
    <property type="match status" value="1"/>
</dbReference>
<dbReference type="RefSeq" id="WP_188761253.1">
    <property type="nucleotide sequence ID" value="NZ_BMJM01000001.1"/>
</dbReference>
<reference evidence="2" key="2">
    <citation type="submission" date="2020-09" db="EMBL/GenBank/DDBJ databases">
        <authorList>
            <person name="Sun Q."/>
            <person name="Zhou Y."/>
        </authorList>
    </citation>
    <scope>NUCLEOTIDE SEQUENCE</scope>
    <source>
        <strain evidence="2">CGMCC 1.15519</strain>
    </source>
</reference>
<dbReference type="Proteomes" id="UP000635071">
    <property type="component" value="Unassembled WGS sequence"/>
</dbReference>
<dbReference type="Gene3D" id="3.40.50.10610">
    <property type="entry name" value="ABC-type transport auxiliary lipoprotein component"/>
    <property type="match status" value="1"/>
</dbReference>
<dbReference type="InterPro" id="IPR005586">
    <property type="entry name" value="ABC_trans_aux"/>
</dbReference>
<protein>
    <recommendedName>
        <fullName evidence="1">ABC-type transport auxiliary lipoprotein component domain-containing protein</fullName>
    </recommendedName>
</protein>
<dbReference type="EMBL" id="BMJM01000001">
    <property type="protein sequence ID" value="GGE01136.1"/>
    <property type="molecule type" value="Genomic_DNA"/>
</dbReference>